<dbReference type="PROSITE" id="PS50022">
    <property type="entry name" value="FA58C_3"/>
    <property type="match status" value="1"/>
</dbReference>
<evidence type="ECO:0000256" key="4">
    <source>
        <dbReference type="ARBA" id="ARBA00022801"/>
    </source>
</evidence>
<feature type="disulfide bond" evidence="5">
    <location>
        <begin position="489"/>
        <end position="523"/>
    </location>
</feature>
<feature type="domain" description="ShKT" evidence="9">
    <location>
        <begin position="364"/>
        <end position="399"/>
    </location>
</feature>
<feature type="domain" description="F5/8 type C" evidence="8">
    <location>
        <begin position="576"/>
        <end position="731"/>
    </location>
</feature>
<evidence type="ECO:0000256" key="7">
    <source>
        <dbReference type="RuleBase" id="RU361183"/>
    </source>
</evidence>
<evidence type="ECO:0000256" key="2">
    <source>
        <dbReference type="ARBA" id="ARBA00022656"/>
    </source>
</evidence>
<gene>
    <name evidence="11" type="ORF">PEVE_00004421</name>
</gene>
<dbReference type="Pfam" id="PF01549">
    <property type="entry name" value="ShK"/>
    <property type="match status" value="7"/>
</dbReference>
<evidence type="ECO:0000256" key="6">
    <source>
        <dbReference type="PROSITE-ProRule" id="PRU01211"/>
    </source>
</evidence>
<feature type="domain" description="ShKT" evidence="9">
    <location>
        <begin position="319"/>
        <end position="353"/>
    </location>
</feature>
<feature type="binding site" evidence="6">
    <location>
        <position position="180"/>
    </location>
    <ligand>
        <name>Zn(2+)</name>
        <dbReference type="ChEBI" id="CHEBI:29105"/>
        <note>catalytic</note>
    </ligand>
</feature>
<feature type="active site" evidence="6">
    <location>
        <position position="171"/>
    </location>
</feature>
<comment type="function">
    <text evidence="1">Metalloprotease.</text>
</comment>
<dbReference type="InterPro" id="IPR006026">
    <property type="entry name" value="Peptidase_Metallo"/>
</dbReference>
<feature type="disulfide bond" evidence="5">
    <location>
        <begin position="319"/>
        <end position="353"/>
    </location>
</feature>
<dbReference type="SMART" id="SM00235">
    <property type="entry name" value="ZnMc"/>
    <property type="match status" value="1"/>
</dbReference>
<dbReference type="InterPro" id="IPR000421">
    <property type="entry name" value="FA58C"/>
</dbReference>
<feature type="domain" description="Peptidase M12A" evidence="10">
    <location>
        <begin position="76"/>
        <end position="273"/>
    </location>
</feature>
<evidence type="ECO:0000259" key="10">
    <source>
        <dbReference type="PROSITE" id="PS51864"/>
    </source>
</evidence>
<dbReference type="SMART" id="SM00231">
    <property type="entry name" value="FA58C"/>
    <property type="match status" value="1"/>
</dbReference>
<evidence type="ECO:0000256" key="1">
    <source>
        <dbReference type="ARBA" id="ARBA00002657"/>
    </source>
</evidence>
<sequence length="733" mass="83273">MTRRFTLLASLVILSMATGSTGKKGAFERILDINQGKDNTESPQLLSHLYEGDIKLTERQRLNELVFGDPDGSPARAATNVDKIKWPNAVIPYEFDCSVASIDRAVRTTLEAMAEWESKTCIRFVKRTTEKEFLWLNRGQGCWCEVGKIPRRETWLSIGHGCEYKHVMTHELGHAIGFWHEQSRPDRDNYLKIHWENINENMKYNFKKKVQGSEVVDYGVPYDYASIMHYPWNAFSNNGQDTMEPIRPLHGKTPYVKLSDDDALQARRMYKCPARREFCGDKAEEVKCKGWKEDGFCEEHDAMIYHCKKTCGFCSSNSCMDNNKLCKKWAAEGKCKTDKAYMDKNCPHSCNTCKTCTDPDPKVCKDNTKTADCEGWKRAGFCTEHPAMIVHCKKTCGFCSSDSCMDNNKLCKKWAAEGKCKTDKAYMDKNCPHSCNTCKTCTDPDPKVCKDNTKTADCEGWKRAGFCTEHPAMIVHCKKTCGFCSSDYCVDLKSDCKTRAKRGDCSSDSAKMERECPHTCGFCDECSSLICKDIREECQQYAAMGQCVTNGWTEENCRISCKTKCDTYPIKPNGTCSDAFGLGWPGGFTLPDKAFSASTEYRPSGWRASADNARLYFEDDQDNKRIGAWCATDRENQWLRVDLGKTRKIRAIATQGRDVFHEHVKEYKLAFSNDGSNFEVYKENGNERNFIGNCDHFTPVINTFNPVTARYVKILVGKSAYPCMRLELYGCDV</sequence>
<keyword evidence="3 6" id="KW-0645">Protease</keyword>
<dbReference type="SUPFAM" id="SSF49785">
    <property type="entry name" value="Galactose-binding domain-like"/>
    <property type="match status" value="1"/>
</dbReference>
<dbReference type="CDD" id="cd00057">
    <property type="entry name" value="FA58C"/>
    <property type="match status" value="1"/>
</dbReference>
<accession>A0ABN8QHP6</accession>
<feature type="domain" description="ShKT" evidence="9">
    <location>
        <begin position="449"/>
        <end position="484"/>
    </location>
</feature>
<comment type="cofactor">
    <cofactor evidence="6 7">
        <name>Zn(2+)</name>
        <dbReference type="ChEBI" id="CHEBI:29105"/>
    </cofactor>
    <text evidence="6 7">Binds 1 zinc ion per subunit.</text>
</comment>
<dbReference type="EMBL" id="CALNXI010001275">
    <property type="protein sequence ID" value="CAH3162923.1"/>
    <property type="molecule type" value="Genomic_DNA"/>
</dbReference>
<dbReference type="InterPro" id="IPR008979">
    <property type="entry name" value="Galactose-bd-like_sf"/>
</dbReference>
<name>A0ABN8QHP6_9CNID</name>
<dbReference type="PANTHER" id="PTHR10127:SF893">
    <property type="entry name" value="METALLOENDOPEPTIDASE"/>
    <property type="match status" value="1"/>
</dbReference>
<reference evidence="11 12" key="1">
    <citation type="submission" date="2022-05" db="EMBL/GenBank/DDBJ databases">
        <authorList>
            <consortium name="Genoscope - CEA"/>
            <person name="William W."/>
        </authorList>
    </citation>
    <scope>NUCLEOTIDE SEQUENCE [LARGE SCALE GENOMIC DNA]</scope>
</reference>
<dbReference type="InterPro" id="IPR034035">
    <property type="entry name" value="Astacin-like_dom"/>
</dbReference>
<dbReference type="Gene3D" id="2.60.120.260">
    <property type="entry name" value="Galactose-binding domain-like"/>
    <property type="match status" value="1"/>
</dbReference>
<dbReference type="Gene3D" id="1.10.10.1940">
    <property type="match status" value="4"/>
</dbReference>
<feature type="binding site" evidence="6">
    <location>
        <position position="174"/>
    </location>
    <ligand>
        <name>Zn(2+)</name>
        <dbReference type="ChEBI" id="CHEBI:29105"/>
        <note>catalytic</note>
    </ligand>
</feature>
<dbReference type="Gene3D" id="3.40.390.10">
    <property type="entry name" value="Collagenase (Catalytic Domain)"/>
    <property type="match status" value="1"/>
</dbReference>
<dbReference type="PROSITE" id="PS01285">
    <property type="entry name" value="FA58C_1"/>
    <property type="match status" value="1"/>
</dbReference>
<keyword evidence="4 6" id="KW-0378">Hydrolase</keyword>
<evidence type="ECO:0000256" key="3">
    <source>
        <dbReference type="ARBA" id="ARBA00022670"/>
    </source>
</evidence>
<feature type="binding site" evidence="6">
    <location>
        <position position="170"/>
    </location>
    <ligand>
        <name>Zn(2+)</name>
        <dbReference type="ChEBI" id="CHEBI:29105"/>
        <note>catalytic</note>
    </ligand>
</feature>
<evidence type="ECO:0000313" key="11">
    <source>
        <dbReference type="EMBL" id="CAH3162923.1"/>
    </source>
</evidence>
<dbReference type="Pfam" id="PF00754">
    <property type="entry name" value="F5_F8_type_C"/>
    <property type="match status" value="1"/>
</dbReference>
<comment type="caution">
    <text evidence="11">The sequence shown here is derived from an EMBL/GenBank/DDBJ whole genome shotgun (WGS) entry which is preliminary data.</text>
</comment>
<keyword evidence="6 7" id="KW-0482">Metalloprotease</keyword>
<dbReference type="PROSITE" id="PS51864">
    <property type="entry name" value="ASTACIN"/>
    <property type="match status" value="1"/>
</dbReference>
<dbReference type="SUPFAM" id="SSF55486">
    <property type="entry name" value="Metalloproteases ('zincins'), catalytic domain"/>
    <property type="match status" value="1"/>
</dbReference>
<feature type="domain" description="ShKT" evidence="9">
    <location>
        <begin position="489"/>
        <end position="523"/>
    </location>
</feature>
<protein>
    <recommendedName>
        <fullName evidence="7">Metalloendopeptidase</fullName>
        <ecNumber evidence="7">3.4.24.-</ecNumber>
    </recommendedName>
</protein>
<keyword evidence="6 7" id="KW-0479">Metal-binding</keyword>
<dbReference type="PRINTS" id="PR00480">
    <property type="entry name" value="ASTACIN"/>
</dbReference>
<keyword evidence="5" id="KW-1015">Disulfide bond</keyword>
<feature type="domain" description="ShKT" evidence="9">
    <location>
        <begin position="279"/>
        <end position="314"/>
    </location>
</feature>
<evidence type="ECO:0000256" key="5">
    <source>
        <dbReference type="PROSITE-ProRule" id="PRU01005"/>
    </source>
</evidence>
<dbReference type="CDD" id="cd04280">
    <property type="entry name" value="ZnMc_astacin_like"/>
    <property type="match status" value="1"/>
</dbReference>
<evidence type="ECO:0000259" key="8">
    <source>
        <dbReference type="PROSITE" id="PS50022"/>
    </source>
</evidence>
<keyword evidence="12" id="KW-1185">Reference proteome</keyword>
<dbReference type="InterPro" id="IPR024079">
    <property type="entry name" value="MetalloPept_cat_dom_sf"/>
</dbReference>
<dbReference type="Proteomes" id="UP001159427">
    <property type="component" value="Unassembled WGS sequence"/>
</dbReference>
<dbReference type="PROSITE" id="PS51670">
    <property type="entry name" value="SHKT"/>
    <property type="match status" value="6"/>
</dbReference>
<organism evidence="11 12">
    <name type="scientific">Porites evermanni</name>
    <dbReference type="NCBI Taxonomy" id="104178"/>
    <lineage>
        <taxon>Eukaryota</taxon>
        <taxon>Metazoa</taxon>
        <taxon>Cnidaria</taxon>
        <taxon>Anthozoa</taxon>
        <taxon>Hexacorallia</taxon>
        <taxon>Scleractinia</taxon>
        <taxon>Fungiina</taxon>
        <taxon>Poritidae</taxon>
        <taxon>Porites</taxon>
    </lineage>
</organism>
<dbReference type="SMART" id="SM00254">
    <property type="entry name" value="ShKT"/>
    <property type="match status" value="7"/>
</dbReference>
<dbReference type="Pfam" id="PF01400">
    <property type="entry name" value="Astacin"/>
    <property type="match status" value="1"/>
</dbReference>
<keyword evidence="7" id="KW-0732">Signal</keyword>
<dbReference type="PANTHER" id="PTHR10127">
    <property type="entry name" value="DISCOIDIN, CUB, EGF, LAMININ , AND ZINC METALLOPROTEASE DOMAIN CONTAINING"/>
    <property type="match status" value="1"/>
</dbReference>
<proteinExistence type="predicted"/>
<comment type="caution">
    <text evidence="5">Lacks conserved residue(s) required for the propagation of feature annotation.</text>
</comment>
<evidence type="ECO:0000259" key="9">
    <source>
        <dbReference type="PROSITE" id="PS51670"/>
    </source>
</evidence>
<feature type="disulfide bond" evidence="5">
    <location>
        <begin position="404"/>
        <end position="438"/>
    </location>
</feature>
<keyword evidence="6 7" id="KW-0862">Zinc</keyword>
<dbReference type="InterPro" id="IPR003582">
    <property type="entry name" value="ShKT_dom"/>
</dbReference>
<feature type="chain" id="PRO_5044961826" description="Metalloendopeptidase" evidence="7">
    <location>
        <begin position="23"/>
        <end position="733"/>
    </location>
</feature>
<feature type="domain" description="ShKT" evidence="9">
    <location>
        <begin position="404"/>
        <end position="438"/>
    </location>
</feature>
<dbReference type="EC" id="3.4.24.-" evidence="7"/>
<feature type="signal peptide" evidence="7">
    <location>
        <begin position="1"/>
        <end position="22"/>
    </location>
</feature>
<keyword evidence="2" id="KW-0800">Toxin</keyword>
<evidence type="ECO:0000313" key="12">
    <source>
        <dbReference type="Proteomes" id="UP001159427"/>
    </source>
</evidence>
<dbReference type="InterPro" id="IPR001506">
    <property type="entry name" value="Peptidase_M12A"/>
</dbReference>